<dbReference type="PANTHER" id="PTHR30572:SF18">
    <property type="entry name" value="ABC-TYPE MACROLIDE FAMILY EXPORT SYSTEM PERMEASE COMPONENT 2"/>
    <property type="match status" value="1"/>
</dbReference>
<dbReference type="Pfam" id="PF02687">
    <property type="entry name" value="FtsX"/>
    <property type="match status" value="2"/>
</dbReference>
<dbReference type="EMBL" id="LRDB01000051">
    <property type="protein sequence ID" value="KYG72488.1"/>
    <property type="molecule type" value="Genomic_DNA"/>
</dbReference>
<feature type="transmembrane region" description="Helical" evidence="6">
    <location>
        <begin position="867"/>
        <end position="888"/>
    </location>
</feature>
<dbReference type="AlphaFoldDB" id="A0A150X1A2"/>
<keyword evidence="4 6" id="KW-1133">Transmembrane helix</keyword>
<keyword evidence="5 6" id="KW-0472">Membrane</keyword>
<feature type="transmembrane region" description="Helical" evidence="6">
    <location>
        <begin position="470"/>
        <end position="495"/>
    </location>
</feature>
<keyword evidence="3 6" id="KW-0812">Transmembrane</keyword>
<feature type="domain" description="MacB-like periplasmic core" evidence="8">
    <location>
        <begin position="93"/>
        <end position="319"/>
    </location>
</feature>
<dbReference type="InterPro" id="IPR025857">
    <property type="entry name" value="MacB_PCD"/>
</dbReference>
<evidence type="ECO:0000256" key="6">
    <source>
        <dbReference type="SAM" id="Phobius"/>
    </source>
</evidence>
<feature type="transmembrane region" description="Helical" evidence="6">
    <location>
        <begin position="375"/>
        <end position="396"/>
    </location>
</feature>
<dbReference type="STRING" id="296218.AWN68_12070"/>
<evidence type="ECO:0000256" key="5">
    <source>
        <dbReference type="ARBA" id="ARBA00023136"/>
    </source>
</evidence>
<evidence type="ECO:0000256" key="3">
    <source>
        <dbReference type="ARBA" id="ARBA00022692"/>
    </source>
</evidence>
<protein>
    <recommendedName>
        <fullName evidence="11">ABC transporter permease</fullName>
    </recommendedName>
</protein>
<feature type="transmembrane region" description="Helical" evidence="6">
    <location>
        <begin position="828"/>
        <end position="855"/>
    </location>
</feature>
<comment type="subcellular location">
    <subcellularLocation>
        <location evidence="1">Cell membrane</location>
        <topology evidence="1">Multi-pass membrane protein</topology>
    </subcellularLocation>
</comment>
<feature type="transmembrane region" description="Helical" evidence="6">
    <location>
        <begin position="94"/>
        <end position="114"/>
    </location>
</feature>
<dbReference type="PANTHER" id="PTHR30572">
    <property type="entry name" value="MEMBRANE COMPONENT OF TRANSPORTER-RELATED"/>
    <property type="match status" value="1"/>
</dbReference>
<feature type="domain" description="MacB-like periplasmic core" evidence="8">
    <location>
        <begin position="527"/>
        <end position="700"/>
    </location>
</feature>
<feature type="domain" description="ABC3 transporter permease C-terminal" evidence="7">
    <location>
        <begin position="786"/>
        <end position="898"/>
    </location>
</feature>
<name>A0A150X1A2_9BACT</name>
<dbReference type="GO" id="GO:0005886">
    <property type="term" value="C:plasma membrane"/>
    <property type="evidence" value="ECO:0007669"/>
    <property type="project" value="UniProtKB-SubCell"/>
</dbReference>
<feature type="transmembrane region" description="Helical" evidence="6">
    <location>
        <begin position="516"/>
        <end position="539"/>
    </location>
</feature>
<gene>
    <name evidence="9" type="ORF">AWN68_12070</name>
</gene>
<evidence type="ECO:0000259" key="8">
    <source>
        <dbReference type="Pfam" id="PF12704"/>
    </source>
</evidence>
<dbReference type="GO" id="GO:0022857">
    <property type="term" value="F:transmembrane transporter activity"/>
    <property type="evidence" value="ECO:0007669"/>
    <property type="project" value="TreeGrafter"/>
</dbReference>
<dbReference type="Pfam" id="PF12704">
    <property type="entry name" value="MacB_PCD"/>
    <property type="match status" value="2"/>
</dbReference>
<evidence type="ECO:0000256" key="1">
    <source>
        <dbReference type="ARBA" id="ARBA00004651"/>
    </source>
</evidence>
<sequence length="907" mass="100698">MRSQLIDVSSFLQHPNTLTLQHTTTVRHRTLLFSTAQNERWQASKGLIPAKKHLLSFGIRFGNKPAEIPKFIPMLKNMFKVAWRNAIANKQFTILNILGLSIGITACLLITLYVQEELSYDNFHKDADQVYRINQPMIWGDWDAGFASTAPGVAVALREDIPEFTEVLRIHDSGENLVTYQPKNDAPVSFKEARVYTAEANFFNLFSFPVLEGNPETALVEPLSIIITKSMATKYFGEEEAVGKILEVRQGEDAGPFKVTAVLEDIPSNSHVQFDMMTSMSTYRHIEARQWTWVWTTFVTYVKVAPGADLTKINAKLQAIPPKWAAPAVERAFGESYDEFVPDGKKWTLTMQPIREAYLHSPITGNRIGPSGNIAYVKIFGAVGILVLMLSCINFMNLSTARSAGRAKEVGVRKVLGSGRKSIANQFIFESVIFVLVGTTIALILCELFINAFNAVANKTLSLQTEISNPLFLGGILIFILGLGLVAGSYPAFYLSSFKPIQALKGKVSNGFRGKGIRNTLVVFQFTISVALIITTFFVQKQLTYTANYNVGFEKENILQVHNLELLDPSSIVTLQNRLKQNPAFTQVGYSDLVAPNIYNEDKYKAEGPENDITTLNRVMVDEDYIDLLSPQFIVGRNFDDTRTSDKQAVILNVSGAKTLGFGGPETYDTDSPLGKHITFPGSEIIKFEVIGVVEDFNYNSLRMTIAPLMIAHKGNEDLFDIGTSFLSARVDPTQINSGEKMSKLLDEVKTELAAIKPGLPFEYSFMDKDFESSFRTEQRMTSVLNIFTVMALSIACIGLFGLAAFTSEQRTKELGVRKVLGASVKDIVLLFSTEFTRLVIIAILIAIPLAYYAVKTWLADFAYQTPITATVFIIAGGSALLIAWGTISFQSLKSAYRNPVEALRDE</sequence>
<evidence type="ECO:0000313" key="10">
    <source>
        <dbReference type="Proteomes" id="UP000075615"/>
    </source>
</evidence>
<proteinExistence type="predicted"/>
<accession>A0A150X1A2</accession>
<evidence type="ECO:0000256" key="4">
    <source>
        <dbReference type="ARBA" id="ARBA00022989"/>
    </source>
</evidence>
<feature type="transmembrane region" description="Helical" evidence="6">
    <location>
        <begin position="784"/>
        <end position="807"/>
    </location>
</feature>
<feature type="domain" description="ABC3 transporter permease C-terminal" evidence="7">
    <location>
        <begin position="383"/>
        <end position="498"/>
    </location>
</feature>
<organism evidence="9 10">
    <name type="scientific">Roseivirga echinicomitans</name>
    <dbReference type="NCBI Taxonomy" id="296218"/>
    <lineage>
        <taxon>Bacteria</taxon>
        <taxon>Pseudomonadati</taxon>
        <taxon>Bacteroidota</taxon>
        <taxon>Cytophagia</taxon>
        <taxon>Cytophagales</taxon>
        <taxon>Roseivirgaceae</taxon>
        <taxon>Roseivirga</taxon>
    </lineage>
</organism>
<feature type="transmembrane region" description="Helical" evidence="6">
    <location>
        <begin position="427"/>
        <end position="450"/>
    </location>
</feature>
<dbReference type="InterPro" id="IPR003838">
    <property type="entry name" value="ABC3_permease_C"/>
</dbReference>
<keyword evidence="10" id="KW-1185">Reference proteome</keyword>
<evidence type="ECO:0008006" key="11">
    <source>
        <dbReference type="Google" id="ProtNLM"/>
    </source>
</evidence>
<evidence type="ECO:0000256" key="2">
    <source>
        <dbReference type="ARBA" id="ARBA00022475"/>
    </source>
</evidence>
<evidence type="ECO:0000259" key="7">
    <source>
        <dbReference type="Pfam" id="PF02687"/>
    </source>
</evidence>
<dbReference type="InterPro" id="IPR050250">
    <property type="entry name" value="Macrolide_Exporter_MacB"/>
</dbReference>
<keyword evidence="2" id="KW-1003">Cell membrane</keyword>
<reference evidence="9 10" key="1">
    <citation type="submission" date="2016-01" db="EMBL/GenBank/DDBJ databases">
        <title>Genome sequencing of Roseivirga echinicomitans KMM 6058.</title>
        <authorList>
            <person name="Selvaratnam C."/>
            <person name="Thevarajoo S."/>
            <person name="Goh K.M."/>
            <person name="Ee R."/>
            <person name="Chan K.-G."/>
            <person name="Chong C.S."/>
        </authorList>
    </citation>
    <scope>NUCLEOTIDE SEQUENCE [LARGE SCALE GENOMIC DNA]</scope>
    <source>
        <strain evidence="9 10">KMM 6058</strain>
    </source>
</reference>
<comment type="caution">
    <text evidence="9">The sequence shown here is derived from an EMBL/GenBank/DDBJ whole genome shotgun (WGS) entry which is preliminary data.</text>
</comment>
<evidence type="ECO:0000313" key="9">
    <source>
        <dbReference type="EMBL" id="KYG72488.1"/>
    </source>
</evidence>
<dbReference type="Proteomes" id="UP000075615">
    <property type="component" value="Unassembled WGS sequence"/>
</dbReference>